<evidence type="ECO:0000256" key="11">
    <source>
        <dbReference type="ARBA" id="ARBA00047899"/>
    </source>
</evidence>
<dbReference type="SMART" id="SM00133">
    <property type="entry name" value="S_TK_X"/>
    <property type="match status" value="1"/>
</dbReference>
<dbReference type="EC" id="2.7.11.1" evidence="3"/>
<dbReference type="InterPro" id="IPR011009">
    <property type="entry name" value="Kinase-like_dom_sf"/>
</dbReference>
<dbReference type="Gene3D" id="1.10.510.10">
    <property type="entry name" value="Transferase(Phosphotransferase) domain 1"/>
    <property type="match status" value="2"/>
</dbReference>
<name>A0A8C3DRB7_CORMO</name>
<keyword evidence="8" id="KW-0547">Nucleotide-binding</keyword>
<comment type="catalytic activity">
    <reaction evidence="11">
        <text>L-threonyl-[protein] + ATP = O-phospho-L-threonyl-[protein] + ADP + H(+)</text>
        <dbReference type="Rhea" id="RHEA:46608"/>
        <dbReference type="Rhea" id="RHEA-COMP:11060"/>
        <dbReference type="Rhea" id="RHEA-COMP:11605"/>
        <dbReference type="ChEBI" id="CHEBI:15378"/>
        <dbReference type="ChEBI" id="CHEBI:30013"/>
        <dbReference type="ChEBI" id="CHEBI:30616"/>
        <dbReference type="ChEBI" id="CHEBI:61977"/>
        <dbReference type="ChEBI" id="CHEBI:456216"/>
        <dbReference type="EC" id="2.7.11.1"/>
    </reaction>
</comment>
<dbReference type="InterPro" id="IPR000961">
    <property type="entry name" value="AGC-kinase_C"/>
</dbReference>
<accession>A0A8U7NWS2</accession>
<comment type="catalytic activity">
    <reaction evidence="12">
        <text>L-seryl-[protein] + ATP = O-phospho-L-seryl-[protein] + ADP + H(+)</text>
        <dbReference type="Rhea" id="RHEA:17989"/>
        <dbReference type="Rhea" id="RHEA-COMP:9863"/>
        <dbReference type="Rhea" id="RHEA-COMP:11604"/>
        <dbReference type="ChEBI" id="CHEBI:15378"/>
        <dbReference type="ChEBI" id="CHEBI:29999"/>
        <dbReference type="ChEBI" id="CHEBI:30616"/>
        <dbReference type="ChEBI" id="CHEBI:83421"/>
        <dbReference type="ChEBI" id="CHEBI:456216"/>
        <dbReference type="EC" id="2.7.11.1"/>
    </reaction>
</comment>
<dbReference type="InterPro" id="IPR017892">
    <property type="entry name" value="Pkinase_C"/>
</dbReference>
<dbReference type="CDD" id="cd05582">
    <property type="entry name" value="STKc_RSK_N"/>
    <property type="match status" value="1"/>
</dbReference>
<dbReference type="SMART" id="SM00220">
    <property type="entry name" value="S_TKc"/>
    <property type="match status" value="2"/>
</dbReference>
<dbReference type="InterPro" id="IPR016239">
    <property type="entry name" value="Ribosomal_S6_kinase_II"/>
</dbReference>
<dbReference type="Gene3D" id="3.30.200.20">
    <property type="entry name" value="Phosphorylase Kinase, domain 1"/>
    <property type="match status" value="2"/>
</dbReference>
<evidence type="ECO:0000313" key="13">
    <source>
        <dbReference type="Ensembl" id="ENSCMUP00000007694.2"/>
    </source>
</evidence>
<dbReference type="AlphaFoldDB" id="A0A8C3DRB7"/>
<dbReference type="PROSITE" id="PS00108">
    <property type="entry name" value="PROTEIN_KINASE_ST"/>
    <property type="match status" value="2"/>
</dbReference>
<evidence type="ECO:0000256" key="1">
    <source>
        <dbReference type="ARBA" id="ARBA00001946"/>
    </source>
</evidence>
<keyword evidence="4" id="KW-0723">Serine/threonine-protein kinase</keyword>
<gene>
    <name evidence="13" type="primary">RPS6KA3</name>
</gene>
<dbReference type="InterPro" id="IPR000719">
    <property type="entry name" value="Prot_kinase_dom"/>
</dbReference>
<reference evidence="13" key="2">
    <citation type="submission" date="2025-08" db="UniProtKB">
        <authorList>
            <consortium name="Ensembl"/>
        </authorList>
    </citation>
    <scope>IDENTIFICATION</scope>
</reference>
<dbReference type="GO" id="GO:0004674">
    <property type="term" value="F:protein serine/threonine kinase activity"/>
    <property type="evidence" value="ECO:0007669"/>
    <property type="project" value="UniProtKB-KW"/>
</dbReference>
<keyword evidence="6" id="KW-0808">Transferase</keyword>
<sequence>MQVFLVKKISGSDARQLYAMKVLKKATLKVRDRVRTKMERDILVEVNHPFIVKLHYAFQTEGKLYLILDFLRGGDLFTRLSKEVMFTEDDVKFYLAELALALDHLHSLGIIYRDLKPENILLDEEGHIKLTDFGLSKESIDHEKKAYSFCGTVEYMAPEVVNRRGHTQSADWWSFGVLMFEMLTGTLPFQGKDRKETMTMILKAKLGMPQFLSLEAQSLLRMLFKRNPANRLGPDGVEEIKRHAFFSKIDWNKLYRREIHPPFKPATGRPEDTFYFDPEFTAKTPKDSPGIPPSANAHQLFRGFSFVAIASDDESQAMQTVGVHSIVQLHRNSIQFTDGYEVKEDIGVGSYSVCKRCIHKASNMEYAVKIIDKSKRDPTEEIEILLRYGQHPNIITLKDVYDDGKYVYVVTELMKGGELLDKILRQKFFSEREASAVLFTITKTVEYLHTQGVVHRDLKPSNILYVDESGNPESIRICDFGFAKQLRAENGLLMTPCYTANFVAPEVLKRQGYDAACDIWSLGVLLYTMLTGYTPFANGPDDTPEEILARIGSGKFSLSGGYWNSVSDTAKGAMAATYSALNRNQSPVLEPVGRSTLAQRRGIKKITSTAL</sequence>
<reference evidence="13" key="3">
    <citation type="submission" date="2025-09" db="UniProtKB">
        <authorList>
            <consortium name="Ensembl"/>
        </authorList>
    </citation>
    <scope>IDENTIFICATION</scope>
</reference>
<evidence type="ECO:0000256" key="2">
    <source>
        <dbReference type="ARBA" id="ARBA00009804"/>
    </source>
</evidence>
<dbReference type="Ensembl" id="ENSCMUT00000008299.2">
    <property type="protein sequence ID" value="ENSCMUP00000007694.2"/>
    <property type="gene ID" value="ENSCMUG00000005047.2"/>
</dbReference>
<keyword evidence="10" id="KW-0067">ATP-binding</keyword>
<dbReference type="FunFam" id="3.30.200.20:FF:000121">
    <property type="entry name" value="Ribosomal protein S6 kinase"/>
    <property type="match status" value="1"/>
</dbReference>
<evidence type="ECO:0000256" key="4">
    <source>
        <dbReference type="ARBA" id="ARBA00022527"/>
    </source>
</evidence>
<dbReference type="GO" id="GO:0005524">
    <property type="term" value="F:ATP binding"/>
    <property type="evidence" value="ECO:0007669"/>
    <property type="project" value="UniProtKB-UniRule"/>
</dbReference>
<keyword evidence="5" id="KW-0597">Phosphoprotein</keyword>
<dbReference type="PANTHER" id="PTHR24351">
    <property type="entry name" value="RIBOSOMAL PROTEIN S6 KINASE"/>
    <property type="match status" value="1"/>
</dbReference>
<dbReference type="InterPro" id="IPR041906">
    <property type="entry name" value="RSK_N"/>
</dbReference>
<dbReference type="GO" id="GO:0000287">
    <property type="term" value="F:magnesium ion binding"/>
    <property type="evidence" value="ECO:0007669"/>
    <property type="project" value="InterPro"/>
</dbReference>
<dbReference type="InterPro" id="IPR008271">
    <property type="entry name" value="Ser/Thr_kinase_AS"/>
</dbReference>
<dbReference type="PROSITE" id="PS50011">
    <property type="entry name" value="PROTEIN_KINASE_DOM"/>
    <property type="match status" value="2"/>
</dbReference>
<keyword evidence="7" id="KW-0677">Repeat</keyword>
<evidence type="ECO:0000256" key="9">
    <source>
        <dbReference type="ARBA" id="ARBA00022777"/>
    </source>
</evidence>
<reference evidence="14" key="1">
    <citation type="submission" date="2019-10" db="EMBL/GenBank/DDBJ databases">
        <title>Corvus moneduloides (New Caledonian crow) genome, bCorMon1, primary haplotype.</title>
        <authorList>
            <person name="Rutz C."/>
            <person name="Fungtammasan C."/>
            <person name="Mountcastle J."/>
            <person name="Formenti G."/>
            <person name="Chow W."/>
            <person name="Howe K."/>
            <person name="Steele M.P."/>
            <person name="Fernandes J."/>
            <person name="Gilbert M.T.P."/>
            <person name="Fedrigo O."/>
            <person name="Jarvis E.D."/>
            <person name="Gemmell N."/>
        </authorList>
    </citation>
    <scope>NUCLEOTIDE SEQUENCE [LARGE SCALE GENOMIC DNA]</scope>
</reference>
<dbReference type="InterPro" id="IPR017441">
    <property type="entry name" value="Protein_kinase_ATP_BS"/>
</dbReference>
<comment type="cofactor">
    <cofactor evidence="1">
        <name>Mg(2+)</name>
        <dbReference type="ChEBI" id="CHEBI:18420"/>
    </cofactor>
</comment>
<dbReference type="FunFam" id="1.10.510.10:FF:000010">
    <property type="entry name" value="Ribosomal protein S6 kinase"/>
    <property type="match status" value="1"/>
</dbReference>
<evidence type="ECO:0000313" key="14">
    <source>
        <dbReference type="Proteomes" id="UP000694553"/>
    </source>
</evidence>
<accession>A0A8C3DRB7</accession>
<dbReference type="GO" id="GO:0035556">
    <property type="term" value="P:intracellular signal transduction"/>
    <property type="evidence" value="ECO:0007669"/>
    <property type="project" value="InterPro"/>
</dbReference>
<evidence type="ECO:0000256" key="8">
    <source>
        <dbReference type="ARBA" id="ARBA00022741"/>
    </source>
</evidence>
<protein>
    <recommendedName>
        <fullName evidence="3">non-specific serine/threonine protein kinase</fullName>
        <ecNumber evidence="3">2.7.11.1</ecNumber>
    </recommendedName>
</protein>
<dbReference type="FunFam" id="1.10.510.10:FF:000041">
    <property type="entry name" value="Ribosomal protein S6 kinase"/>
    <property type="match status" value="1"/>
</dbReference>
<dbReference type="PROSITE" id="PS00107">
    <property type="entry name" value="PROTEIN_KINASE_ATP"/>
    <property type="match status" value="1"/>
</dbReference>
<evidence type="ECO:0000256" key="12">
    <source>
        <dbReference type="ARBA" id="ARBA00048679"/>
    </source>
</evidence>
<dbReference type="SUPFAM" id="SSF56112">
    <property type="entry name" value="Protein kinase-like (PK-like)"/>
    <property type="match status" value="2"/>
</dbReference>
<dbReference type="PROSITE" id="PS51285">
    <property type="entry name" value="AGC_KINASE_CTER"/>
    <property type="match status" value="1"/>
</dbReference>
<keyword evidence="9" id="KW-0418">Kinase</keyword>
<organism evidence="13 14">
    <name type="scientific">Corvus moneduloides</name>
    <name type="common">New Caledonian crow</name>
    <dbReference type="NCBI Taxonomy" id="1196302"/>
    <lineage>
        <taxon>Eukaryota</taxon>
        <taxon>Metazoa</taxon>
        <taxon>Chordata</taxon>
        <taxon>Craniata</taxon>
        <taxon>Vertebrata</taxon>
        <taxon>Euteleostomi</taxon>
        <taxon>Archelosauria</taxon>
        <taxon>Archosauria</taxon>
        <taxon>Dinosauria</taxon>
        <taxon>Saurischia</taxon>
        <taxon>Theropoda</taxon>
        <taxon>Coelurosauria</taxon>
        <taxon>Aves</taxon>
        <taxon>Neognathae</taxon>
        <taxon>Neoaves</taxon>
        <taxon>Telluraves</taxon>
        <taxon>Australaves</taxon>
        <taxon>Passeriformes</taxon>
        <taxon>Corvoidea</taxon>
        <taxon>Corvidae</taxon>
        <taxon>Corvus</taxon>
    </lineage>
</organism>
<dbReference type="Pfam" id="PF00433">
    <property type="entry name" value="Pkinase_C"/>
    <property type="match status" value="1"/>
</dbReference>
<proteinExistence type="inferred from homology"/>
<dbReference type="PIRSF" id="PIRSF000606">
    <property type="entry name" value="Ribsml_S6_kin_2"/>
    <property type="match status" value="1"/>
</dbReference>
<evidence type="ECO:0000256" key="10">
    <source>
        <dbReference type="ARBA" id="ARBA00022840"/>
    </source>
</evidence>
<evidence type="ECO:0000256" key="6">
    <source>
        <dbReference type="ARBA" id="ARBA00022679"/>
    </source>
</evidence>
<evidence type="ECO:0000256" key="7">
    <source>
        <dbReference type="ARBA" id="ARBA00022737"/>
    </source>
</evidence>
<keyword evidence="14" id="KW-1185">Reference proteome</keyword>
<dbReference type="Pfam" id="PF00069">
    <property type="entry name" value="Pkinase"/>
    <property type="match status" value="2"/>
</dbReference>
<comment type="similarity">
    <text evidence="2">Belongs to the protein kinase superfamily. AGC Ser/Thr protein kinase family. S6 kinase subfamily.</text>
</comment>
<evidence type="ECO:0000256" key="5">
    <source>
        <dbReference type="ARBA" id="ARBA00022553"/>
    </source>
</evidence>
<dbReference type="Proteomes" id="UP000694553">
    <property type="component" value="Unassembled WGS sequence"/>
</dbReference>
<evidence type="ECO:0000256" key="3">
    <source>
        <dbReference type="ARBA" id="ARBA00012513"/>
    </source>
</evidence>